<evidence type="ECO:0000256" key="2">
    <source>
        <dbReference type="ARBA" id="ARBA00022475"/>
    </source>
</evidence>
<dbReference type="EMBL" id="CP102487">
    <property type="protein sequence ID" value="UUX59086.1"/>
    <property type="molecule type" value="Genomic_DNA"/>
</dbReference>
<feature type="transmembrane region" description="Helical" evidence="6">
    <location>
        <begin position="37"/>
        <end position="56"/>
    </location>
</feature>
<evidence type="ECO:0000256" key="4">
    <source>
        <dbReference type="ARBA" id="ARBA00022989"/>
    </source>
</evidence>
<sequence>MTATSFFFGLTTGLSLIVAIGAQNAFVLRQGIRKEHVFITALICSLSDAALIFAGVNGMGVLVERVPWLLVVARFGGFIFLASYALFAFRRAVKPDSLKISGRAQATTVLSAIGTTLALTWLNPHVYIDTVLLLGSVAVAQGAGSGWFAFGAIAASFLWFFALGYAARFLAPVFARPKAWQVLDFIIGILMMVFAALLIWPVFTT</sequence>
<evidence type="ECO:0000256" key="6">
    <source>
        <dbReference type="SAM" id="Phobius"/>
    </source>
</evidence>
<feature type="transmembrane region" description="Helical" evidence="6">
    <location>
        <begin position="109"/>
        <end position="127"/>
    </location>
</feature>
<feature type="transmembrane region" description="Helical" evidence="6">
    <location>
        <begin position="68"/>
        <end position="89"/>
    </location>
</feature>
<name>A0A5B8IPX3_9MICC</name>
<feature type="transmembrane region" description="Helical" evidence="6">
    <location>
        <begin position="182"/>
        <end position="203"/>
    </location>
</feature>
<evidence type="ECO:0000313" key="7">
    <source>
        <dbReference type="EMBL" id="QDY66941.1"/>
    </source>
</evidence>
<keyword evidence="2" id="KW-1003">Cell membrane</keyword>
<keyword evidence="4 6" id="KW-1133">Transmembrane helix</keyword>
<reference evidence="8" key="2">
    <citation type="journal article" date="2022" name="Pest Manag. Sci.">
        <title>Glutamicibacter halophytocola-mediated host fitness of potato tuber moth on Solanaceae crops.</title>
        <authorList>
            <person name="Wang W."/>
            <person name="Xiao G."/>
            <person name="Du G."/>
            <person name="Chang L."/>
            <person name="Yang Y."/>
            <person name="Ye J."/>
            <person name="Chen B."/>
        </authorList>
    </citation>
    <scope>NUCLEOTIDE SEQUENCE</scope>
    <source>
        <strain evidence="8">S2</strain>
    </source>
</reference>
<dbReference type="Proteomes" id="UP000320717">
    <property type="component" value="Chromosome"/>
</dbReference>
<dbReference type="Pfam" id="PF01810">
    <property type="entry name" value="LysE"/>
    <property type="match status" value="1"/>
</dbReference>
<dbReference type="PANTHER" id="PTHR30086:SF20">
    <property type="entry name" value="ARGININE EXPORTER PROTEIN ARGO-RELATED"/>
    <property type="match status" value="1"/>
</dbReference>
<organism evidence="8 10">
    <name type="scientific">Glutamicibacter halophytocola</name>
    <dbReference type="NCBI Taxonomy" id="1933880"/>
    <lineage>
        <taxon>Bacteria</taxon>
        <taxon>Bacillati</taxon>
        <taxon>Actinomycetota</taxon>
        <taxon>Actinomycetes</taxon>
        <taxon>Micrococcales</taxon>
        <taxon>Micrococcaceae</taxon>
        <taxon>Glutamicibacter</taxon>
    </lineage>
</organism>
<keyword evidence="5 6" id="KW-0472">Membrane</keyword>
<dbReference type="PANTHER" id="PTHR30086">
    <property type="entry name" value="ARGININE EXPORTER PROTEIN ARGO"/>
    <property type="match status" value="1"/>
</dbReference>
<accession>A0A5B8IPX3</accession>
<feature type="transmembrane region" description="Helical" evidence="6">
    <location>
        <begin position="6"/>
        <end position="28"/>
    </location>
</feature>
<evidence type="ECO:0000256" key="5">
    <source>
        <dbReference type="ARBA" id="ARBA00023136"/>
    </source>
</evidence>
<proteinExistence type="predicted"/>
<feature type="transmembrane region" description="Helical" evidence="6">
    <location>
        <begin position="147"/>
        <end position="170"/>
    </location>
</feature>
<evidence type="ECO:0000256" key="1">
    <source>
        <dbReference type="ARBA" id="ARBA00004651"/>
    </source>
</evidence>
<evidence type="ECO:0000313" key="9">
    <source>
        <dbReference type="Proteomes" id="UP000320717"/>
    </source>
</evidence>
<comment type="subcellular location">
    <subcellularLocation>
        <location evidence="1">Cell membrane</location>
        <topology evidence="1">Multi-pass membrane protein</topology>
    </subcellularLocation>
</comment>
<dbReference type="OrthoDB" id="5638726at2"/>
<dbReference type="GO" id="GO:0005886">
    <property type="term" value="C:plasma membrane"/>
    <property type="evidence" value="ECO:0007669"/>
    <property type="project" value="UniProtKB-SubCell"/>
</dbReference>
<protein>
    <submittedName>
        <fullName evidence="7 8">Amino acid transporter</fullName>
    </submittedName>
</protein>
<evidence type="ECO:0000313" key="10">
    <source>
        <dbReference type="Proteomes" id="UP001060018"/>
    </source>
</evidence>
<keyword evidence="3 6" id="KW-0812">Transmembrane</keyword>
<dbReference type="AlphaFoldDB" id="A0A5B8IPX3"/>
<dbReference type="EMBL" id="CP042260">
    <property type="protein sequence ID" value="QDY66941.1"/>
    <property type="molecule type" value="Genomic_DNA"/>
</dbReference>
<keyword evidence="9" id="KW-1185">Reference proteome</keyword>
<dbReference type="RefSeq" id="WP_146277196.1">
    <property type="nucleotide sequence ID" value="NZ_CP042260.1"/>
</dbReference>
<dbReference type="GO" id="GO:0015171">
    <property type="term" value="F:amino acid transmembrane transporter activity"/>
    <property type="evidence" value="ECO:0007669"/>
    <property type="project" value="TreeGrafter"/>
</dbReference>
<evidence type="ECO:0000313" key="8">
    <source>
        <dbReference type="EMBL" id="UUX59086.1"/>
    </source>
</evidence>
<reference evidence="7 9" key="1">
    <citation type="submission" date="2019-07" db="EMBL/GenBank/DDBJ databases">
        <title>Complete Genome Sequence of drought tolerant Plant Growth-Promoting Rhizobacterium Glutamicibacter halophytocola DR408.</title>
        <authorList>
            <person name="Nishu S.D."/>
            <person name="Lee T.K."/>
        </authorList>
    </citation>
    <scope>NUCLEOTIDE SEQUENCE [LARGE SCALE GENOMIC DNA]</scope>
    <source>
        <strain evidence="7 9">DR408</strain>
    </source>
</reference>
<dbReference type="Proteomes" id="UP001060018">
    <property type="component" value="Chromosome"/>
</dbReference>
<evidence type="ECO:0000256" key="3">
    <source>
        <dbReference type="ARBA" id="ARBA00022692"/>
    </source>
</evidence>
<dbReference type="InterPro" id="IPR001123">
    <property type="entry name" value="LeuE-type"/>
</dbReference>
<gene>
    <name evidence="7" type="ORF">FQA45_11745</name>
    <name evidence="8" type="ORF">NUH22_00085</name>
</gene>